<protein>
    <submittedName>
        <fullName evidence="3">Beta-lactamase domain protein</fullName>
    </submittedName>
</protein>
<dbReference type="Gene3D" id="3.40.50.360">
    <property type="match status" value="1"/>
</dbReference>
<feature type="domain" description="Flavodoxin-like" evidence="2">
    <location>
        <begin position="269"/>
        <end position="412"/>
    </location>
</feature>
<name>A3DFI5_ACET2</name>
<evidence type="ECO:0000313" key="3">
    <source>
        <dbReference type="EMBL" id="ABN52714.1"/>
    </source>
</evidence>
<dbReference type="GO" id="GO:0016651">
    <property type="term" value="F:oxidoreductase activity, acting on NAD(P)H"/>
    <property type="evidence" value="ECO:0007669"/>
    <property type="project" value="UniProtKB-ARBA"/>
</dbReference>
<dbReference type="AlphaFoldDB" id="A3DFI5"/>
<dbReference type="Pfam" id="PF19583">
    <property type="entry name" value="ODP"/>
    <property type="match status" value="1"/>
</dbReference>
<dbReference type="PIRSF" id="PIRSF005243">
    <property type="entry name" value="ROO"/>
    <property type="match status" value="1"/>
</dbReference>
<dbReference type="PROSITE" id="PS50902">
    <property type="entry name" value="FLAVODOXIN_LIKE"/>
    <property type="match status" value="1"/>
</dbReference>
<organism evidence="3 4">
    <name type="scientific">Acetivibrio thermocellus (strain ATCC 27405 / DSM 1237 / JCM 9322 / NBRC 103400 / NCIMB 10682 / NRRL B-4536 / VPI 7372)</name>
    <name type="common">Clostridium thermocellum</name>
    <dbReference type="NCBI Taxonomy" id="203119"/>
    <lineage>
        <taxon>Bacteria</taxon>
        <taxon>Bacillati</taxon>
        <taxon>Bacillota</taxon>
        <taxon>Clostridia</taxon>
        <taxon>Eubacteriales</taxon>
        <taxon>Oscillospiraceae</taxon>
        <taxon>Acetivibrio</taxon>
    </lineage>
</organism>
<dbReference type="SUPFAM" id="SSF56281">
    <property type="entry name" value="Metallo-hydrolase/oxidoreductase"/>
    <property type="match status" value="1"/>
</dbReference>
<dbReference type="InterPro" id="IPR001279">
    <property type="entry name" value="Metallo-B-lactamas"/>
</dbReference>
<dbReference type="EMBL" id="CP000568">
    <property type="protein sequence ID" value="ABN52714.1"/>
    <property type="molecule type" value="Genomic_DNA"/>
</dbReference>
<keyword evidence="4" id="KW-1185">Reference proteome</keyword>
<dbReference type="GO" id="GO:0046872">
    <property type="term" value="F:metal ion binding"/>
    <property type="evidence" value="ECO:0007669"/>
    <property type="project" value="InterPro"/>
</dbReference>
<dbReference type="InterPro" id="IPR008254">
    <property type="entry name" value="Flavodoxin/NO_synth"/>
</dbReference>
<proteinExistence type="inferred from homology"/>
<dbReference type="InterPro" id="IPR029039">
    <property type="entry name" value="Flavoprotein-like_sf"/>
</dbReference>
<dbReference type="CDD" id="cd07709">
    <property type="entry name" value="flavodiiron_proteins_MBL-fold"/>
    <property type="match status" value="1"/>
</dbReference>
<dbReference type="SUPFAM" id="SSF52218">
    <property type="entry name" value="Flavoproteins"/>
    <property type="match status" value="1"/>
</dbReference>
<dbReference type="HOGENOM" id="CLU_017490_1_0_9"/>
<dbReference type="GO" id="GO:0010181">
    <property type="term" value="F:FMN binding"/>
    <property type="evidence" value="ECO:0007669"/>
    <property type="project" value="InterPro"/>
</dbReference>
<reference evidence="4" key="1">
    <citation type="submission" date="2007-02" db="EMBL/GenBank/DDBJ databases">
        <title>Complete sequence of Clostridium thermocellum ATCC 27405.</title>
        <authorList>
            <consortium name="US DOE Joint Genome Institute"/>
            <person name="Copeland A."/>
            <person name="Lucas S."/>
            <person name="Lapidus A."/>
            <person name="Barry K."/>
            <person name="Detter J.C."/>
            <person name="Glavina del Rio T."/>
            <person name="Hammon N."/>
            <person name="Israni S."/>
            <person name="Dalin E."/>
            <person name="Tice H."/>
            <person name="Pitluck S."/>
            <person name="Chertkov O."/>
            <person name="Brettin T."/>
            <person name="Bruce D."/>
            <person name="Han C."/>
            <person name="Tapia R."/>
            <person name="Gilna P."/>
            <person name="Schmutz J."/>
            <person name="Larimer F."/>
            <person name="Land M."/>
            <person name="Hauser L."/>
            <person name="Kyrpides N."/>
            <person name="Mikhailova N."/>
            <person name="Wu J.H.D."/>
            <person name="Newcomb M."/>
            <person name="Richardson P."/>
        </authorList>
    </citation>
    <scope>NUCLEOTIDE SEQUENCE [LARGE SCALE GENOMIC DNA]</scope>
    <source>
        <strain evidence="4">ATCC 27405 / DSM 1237 / JCM 9322 / NBRC 103400 / NCIMB 10682 / NRRL B-4536 / VPI 7372</strain>
    </source>
</reference>
<dbReference type="KEGG" id="cth:Cthe_1485"/>
<reference evidence="3 4" key="2">
    <citation type="journal article" date="2013" name="Biotechnol. Biofuels">
        <title>Global transcriptome analysis of Clostridium thermocellum ATCC 27405 during growth on dilute acid pretreated Populus and switchgrass.</title>
        <authorList>
            <person name="Wilson C.M."/>
            <person name="Rodriguez M.Jr."/>
            <person name="Johnson C.M."/>
            <person name="Martin S.L."/>
            <person name="Chu T.M."/>
            <person name="Wolfinger R.D."/>
            <person name="Hauser L.J."/>
            <person name="Land M.L."/>
            <person name="Klingeman D.M."/>
            <person name="Syed M.H."/>
            <person name="Ragauskas A.J."/>
            <person name="Tschaplinski T.J."/>
            <person name="Mielenz J.R."/>
            <person name="Brown S.D."/>
        </authorList>
    </citation>
    <scope>NUCLEOTIDE SEQUENCE [LARGE SCALE GENOMIC DNA]</scope>
    <source>
        <strain evidence="4">ATCC 27405 / DSM 1237 / JCM 9322 / NBRC 103400 / NCIMB 10682 / NRRL B-4536 / VPI 7372</strain>
    </source>
</reference>
<dbReference type="SMART" id="SM00849">
    <property type="entry name" value="Lactamase_B"/>
    <property type="match status" value="1"/>
</dbReference>
<dbReference type="InterPro" id="IPR036866">
    <property type="entry name" value="RibonucZ/Hydroxyglut_hydro"/>
</dbReference>
<dbReference type="Pfam" id="PF00258">
    <property type="entry name" value="Flavodoxin_1"/>
    <property type="match status" value="1"/>
</dbReference>
<sequence length="417" mass="47412">MDYEIRGGCNMKKLKIADGIHMLTMNVEDILFEGIWELANGVTLNSYIVQGEKTAIIDGVIGWDGIPETLYKNLEDIGVDPKNIDYLIVNHMEPDHSGWISNFRKIKDDFTVICTDKAAKMVASFYGEDKIRVVKEGDTLDLGNGKVLSFHPVPNVHWPDTMYTYERETKTLFSCDMFGTFGRMGEHCFDDELTPEEVDFFELEGMRYYSNVMATFTPSLKKAIEKAKELEINVIAPGHGPVYRKNPQKIIDDYSRFALYAEGTGKNEVTILWGSMYGMTEKVVNYVESILQREGIKYNKLKMPLATESEMVATVFRSAGVIIGAPTYEYKLFPPVASALNELGRKRITGKTAFRFGSYGWSGGAEKELAEIIERNNMKWNFIESVEFEGAPKDEDLARVEERVLEFIKKMREKVAE</sequence>
<dbReference type="Gene3D" id="3.60.15.10">
    <property type="entry name" value="Ribonuclease Z/Hydroxyacylglutathione hydrolase-like"/>
    <property type="match status" value="1"/>
</dbReference>
<dbReference type="InterPro" id="IPR045761">
    <property type="entry name" value="ODP_dom"/>
</dbReference>
<dbReference type="STRING" id="203119.Cthe_1485"/>
<dbReference type="InterPro" id="IPR016440">
    <property type="entry name" value="Rubredoxin-O_OxRdtase"/>
</dbReference>
<dbReference type="Proteomes" id="UP000002145">
    <property type="component" value="Chromosome"/>
</dbReference>
<evidence type="ECO:0000256" key="1">
    <source>
        <dbReference type="ARBA" id="ARBA00007121"/>
    </source>
</evidence>
<gene>
    <name evidence="3" type="ordered locus">Cthe_1485</name>
</gene>
<dbReference type="PANTHER" id="PTHR43717">
    <property type="entry name" value="ANAEROBIC NITRIC OXIDE REDUCTASE FLAVORUBREDOXIN"/>
    <property type="match status" value="1"/>
</dbReference>
<dbReference type="PANTHER" id="PTHR43717:SF1">
    <property type="entry name" value="ANAEROBIC NITRIC OXIDE REDUCTASE FLAVORUBREDOXIN"/>
    <property type="match status" value="1"/>
</dbReference>
<evidence type="ECO:0000259" key="2">
    <source>
        <dbReference type="PROSITE" id="PS50902"/>
    </source>
</evidence>
<dbReference type="GO" id="GO:0009055">
    <property type="term" value="F:electron transfer activity"/>
    <property type="evidence" value="ECO:0007669"/>
    <property type="project" value="InterPro"/>
</dbReference>
<evidence type="ECO:0000313" key="4">
    <source>
        <dbReference type="Proteomes" id="UP000002145"/>
    </source>
</evidence>
<dbReference type="eggNOG" id="COG0426">
    <property type="taxonomic scope" value="Bacteria"/>
</dbReference>
<comment type="similarity">
    <text evidence="1">In the N-terminal section; belongs to the zinc metallo-hydrolase group 3 family.</text>
</comment>
<accession>A3DFI5</accession>